<dbReference type="EMBL" id="CP042266">
    <property type="protein sequence ID" value="QDY76567.1"/>
    <property type="molecule type" value="Genomic_DNA"/>
</dbReference>
<dbReference type="RefSeq" id="WP_146479863.1">
    <property type="nucleotide sequence ID" value="NZ_CP042266.1"/>
</dbReference>
<keyword evidence="2" id="KW-1185">Reference proteome</keyword>
<protein>
    <submittedName>
        <fullName evidence="1">Transcriptional regulator</fullName>
    </submittedName>
</protein>
<sequence>MDIDEHPLAYLLHQQGWSASDYLVRLGAVHQRLGYGPIARDRKRVTRWTRGGVTPDLHAQKAMAALHGIPEQEITARPWPEWLKLACVHDRQFLSAEWTLTATIELLDRVATTGGTMDRRGFLVVTGITPVLAGAATAQPAAARAHGRRVGADTPELFEQSLAILRRQDDVLGSGQVHASARAQLRLIVTTLRTTSYTEEIGRRLHGVAAEAARICAWTAYDSGRRGLAEEYYLVGLRAAASSGDQVVTANILAFWAMLRYATGDPRGASALVADALGRAERIGSPAMNAMLYARLARAHARAGDHRASDRAVNAAFDAYDRARDCASEEEPDCVYWLNLGELHMQAGSCELDLGRPGGALRHFTAASAGLRAFDAYREEDFPRSTAIFLAREAEARMALGDLDGAVDSARRSLDHLGDLSSARGTSSLTDLRARFAGHRAVPVVRDFLAQTA</sequence>
<organism evidence="1 2">
    <name type="scientific">Streptomyces qinzhouensis</name>
    <dbReference type="NCBI Taxonomy" id="2599401"/>
    <lineage>
        <taxon>Bacteria</taxon>
        <taxon>Bacillati</taxon>
        <taxon>Actinomycetota</taxon>
        <taxon>Actinomycetes</taxon>
        <taxon>Kitasatosporales</taxon>
        <taxon>Streptomycetaceae</taxon>
        <taxon>Streptomyces</taxon>
    </lineage>
</organism>
<name>A0A5B8J5K7_9ACTN</name>
<dbReference type="SUPFAM" id="SSF48452">
    <property type="entry name" value="TPR-like"/>
    <property type="match status" value="1"/>
</dbReference>
<dbReference type="Gene3D" id="1.25.40.10">
    <property type="entry name" value="Tetratricopeptide repeat domain"/>
    <property type="match status" value="1"/>
</dbReference>
<dbReference type="Proteomes" id="UP000320580">
    <property type="component" value="Chromosome"/>
</dbReference>
<evidence type="ECO:0000313" key="2">
    <source>
        <dbReference type="Proteomes" id="UP000320580"/>
    </source>
</evidence>
<dbReference type="AlphaFoldDB" id="A0A5B8J5K7"/>
<proteinExistence type="predicted"/>
<dbReference type="KEGG" id="sqz:FQU76_08495"/>
<accession>A0A5B8J5K7</accession>
<dbReference type="OrthoDB" id="3398540at2"/>
<evidence type="ECO:0000313" key="1">
    <source>
        <dbReference type="EMBL" id="QDY76567.1"/>
    </source>
</evidence>
<dbReference type="InterPro" id="IPR011990">
    <property type="entry name" value="TPR-like_helical_dom_sf"/>
</dbReference>
<gene>
    <name evidence="1" type="ORF">FQU76_08495</name>
</gene>
<reference evidence="1 2" key="1">
    <citation type="submission" date="2019-07" db="EMBL/GenBank/DDBJ databases">
        <authorList>
            <person name="Zhu P."/>
        </authorList>
    </citation>
    <scope>NUCLEOTIDE SEQUENCE [LARGE SCALE GENOMIC DNA]</scope>
    <source>
        <strain evidence="1 2">SSL-25</strain>
    </source>
</reference>